<dbReference type="EMBL" id="CP133470">
    <property type="protein sequence ID" value="WMS24670.1"/>
    <property type="molecule type" value="Genomic_DNA"/>
</dbReference>
<dbReference type="GeneID" id="93298835"/>
<proteinExistence type="predicted"/>
<evidence type="ECO:0000313" key="3">
    <source>
        <dbReference type="Proteomes" id="UP001242781"/>
    </source>
</evidence>
<organism evidence="2 3">
    <name type="scientific">Haemophilus parainfluenzae ATCC 33392</name>
    <dbReference type="NCBI Taxonomy" id="888828"/>
    <lineage>
        <taxon>Bacteria</taxon>
        <taxon>Pseudomonadati</taxon>
        <taxon>Pseudomonadota</taxon>
        <taxon>Gammaproteobacteria</taxon>
        <taxon>Pasteurellales</taxon>
        <taxon>Pasteurellaceae</taxon>
        <taxon>Haemophilus</taxon>
    </lineage>
</organism>
<gene>
    <name evidence="2" type="ORF">RDV53_04825</name>
</gene>
<evidence type="ECO:0000313" key="2">
    <source>
        <dbReference type="EMBL" id="WMS24670.1"/>
    </source>
</evidence>
<accession>A0ABD7ZKM9</accession>
<feature type="transmembrane region" description="Helical" evidence="1">
    <location>
        <begin position="7"/>
        <end position="30"/>
    </location>
</feature>
<protein>
    <submittedName>
        <fullName evidence="2">Uncharacterized protein</fullName>
    </submittedName>
</protein>
<dbReference type="Proteomes" id="UP001242781">
    <property type="component" value="Chromosome"/>
</dbReference>
<keyword evidence="1" id="KW-0812">Transmembrane</keyword>
<dbReference type="RefSeq" id="WP_147286811.1">
    <property type="nucleotide sequence ID" value="NZ_CP133470.1"/>
</dbReference>
<evidence type="ECO:0000256" key="1">
    <source>
        <dbReference type="SAM" id="Phobius"/>
    </source>
</evidence>
<reference evidence="2 3" key="1">
    <citation type="submission" date="2023-08" db="EMBL/GenBank/DDBJ databases">
        <title>Haemophilus_parainfluenzae_DSM 8978_complete_genome_hifiasm_Zymo_Research_D6332.</title>
        <authorList>
            <person name="Damerum A."/>
        </authorList>
    </citation>
    <scope>NUCLEOTIDE SEQUENCE [LARGE SCALE GENOMIC DNA]</scope>
    <source>
        <strain evidence="2 3">DSM 8978</strain>
    </source>
</reference>
<name>A0ABD7ZKM9_HAEPA</name>
<keyword evidence="1" id="KW-1133">Transmembrane helix</keyword>
<dbReference type="AlphaFoldDB" id="A0ABD7ZKM9"/>
<sequence>MSTQSPYLNAIILFPLITQVIGSSIAYVVFELDYYREGYFDSALFGFFFDILVIHRTHNHYCLFY</sequence>
<keyword evidence="1" id="KW-0472">Membrane</keyword>